<keyword evidence="2" id="KW-1185">Reference proteome</keyword>
<name>A0A3P7J401_STRVU</name>
<evidence type="ECO:0000313" key="1">
    <source>
        <dbReference type="EMBL" id="VDM77816.1"/>
    </source>
</evidence>
<dbReference type="EMBL" id="UYYB01100226">
    <property type="protein sequence ID" value="VDM77816.1"/>
    <property type="molecule type" value="Genomic_DNA"/>
</dbReference>
<dbReference type="AlphaFoldDB" id="A0A3P7J401"/>
<dbReference type="Proteomes" id="UP000270094">
    <property type="component" value="Unassembled WGS sequence"/>
</dbReference>
<dbReference type="OrthoDB" id="5815649at2759"/>
<evidence type="ECO:0000313" key="2">
    <source>
        <dbReference type="Proteomes" id="UP000270094"/>
    </source>
</evidence>
<protein>
    <submittedName>
        <fullName evidence="1">Uncharacterized protein</fullName>
    </submittedName>
</protein>
<sequence>MDPELQAYVFDSVHPQPTPQHLVGLRSSDMRSIRGTDDRGTLRILEWISREAKRPRGSTRWADVFVARMYQLKCQLVRIMDLDLANVVTAIQYQYHG</sequence>
<reference evidence="1 2" key="1">
    <citation type="submission" date="2018-11" db="EMBL/GenBank/DDBJ databases">
        <authorList>
            <consortium name="Pathogen Informatics"/>
        </authorList>
    </citation>
    <scope>NUCLEOTIDE SEQUENCE [LARGE SCALE GENOMIC DNA]</scope>
</reference>
<accession>A0A3P7J401</accession>
<proteinExistence type="predicted"/>
<gene>
    <name evidence="1" type="ORF">SVUK_LOCUS12814</name>
</gene>
<organism evidence="1 2">
    <name type="scientific">Strongylus vulgaris</name>
    <name type="common">Blood worm</name>
    <dbReference type="NCBI Taxonomy" id="40348"/>
    <lineage>
        <taxon>Eukaryota</taxon>
        <taxon>Metazoa</taxon>
        <taxon>Ecdysozoa</taxon>
        <taxon>Nematoda</taxon>
        <taxon>Chromadorea</taxon>
        <taxon>Rhabditida</taxon>
        <taxon>Rhabditina</taxon>
        <taxon>Rhabditomorpha</taxon>
        <taxon>Strongyloidea</taxon>
        <taxon>Strongylidae</taxon>
        <taxon>Strongylus</taxon>
    </lineage>
</organism>